<gene>
    <name evidence="11" type="ORF">AKAME5_001278700</name>
</gene>
<dbReference type="GO" id="GO:0005634">
    <property type="term" value="C:nucleus"/>
    <property type="evidence" value="ECO:0007669"/>
    <property type="project" value="UniProtKB-SubCell"/>
</dbReference>
<feature type="region of interest" description="Disordered" evidence="9">
    <location>
        <begin position="215"/>
        <end position="252"/>
    </location>
</feature>
<name>A0AAD3MW01_LATJO</name>
<keyword evidence="6" id="KW-0804">Transcription</keyword>
<feature type="compositionally biased region" description="Polar residues" evidence="9">
    <location>
        <begin position="145"/>
        <end position="158"/>
    </location>
</feature>
<feature type="compositionally biased region" description="Polar residues" evidence="9">
    <location>
        <begin position="639"/>
        <end position="648"/>
    </location>
</feature>
<accession>A0AAD3MW01</accession>
<evidence type="ECO:0000256" key="3">
    <source>
        <dbReference type="ARBA" id="ARBA00022884"/>
    </source>
</evidence>
<dbReference type="InterPro" id="IPR034605">
    <property type="entry name" value="PGC-1"/>
</dbReference>
<keyword evidence="3 8" id="KW-0694">RNA-binding</keyword>
<feature type="region of interest" description="Disordered" evidence="9">
    <location>
        <begin position="136"/>
        <end position="163"/>
    </location>
</feature>
<comment type="caution">
    <text evidence="11">The sequence shown here is derived from an EMBL/GenBank/DDBJ whole genome shotgun (WGS) entry which is preliminary data.</text>
</comment>
<feature type="compositionally biased region" description="Acidic residues" evidence="9">
    <location>
        <begin position="219"/>
        <end position="233"/>
    </location>
</feature>
<dbReference type="GO" id="GO:0003723">
    <property type="term" value="F:RNA binding"/>
    <property type="evidence" value="ECO:0007669"/>
    <property type="project" value="UniProtKB-UniRule"/>
</dbReference>
<dbReference type="GO" id="GO:0003712">
    <property type="term" value="F:transcription coregulator activity"/>
    <property type="evidence" value="ECO:0007669"/>
    <property type="project" value="InterPro"/>
</dbReference>
<feature type="compositionally biased region" description="Polar residues" evidence="9">
    <location>
        <begin position="579"/>
        <end position="619"/>
    </location>
</feature>
<keyword evidence="5" id="KW-0010">Activator</keyword>
<dbReference type="InterPro" id="IPR012677">
    <property type="entry name" value="Nucleotide-bd_a/b_plait_sf"/>
</dbReference>
<dbReference type="SUPFAM" id="SSF54928">
    <property type="entry name" value="RNA-binding domain, RBD"/>
    <property type="match status" value="1"/>
</dbReference>
<evidence type="ECO:0000256" key="4">
    <source>
        <dbReference type="ARBA" id="ARBA00023015"/>
    </source>
</evidence>
<evidence type="ECO:0000256" key="8">
    <source>
        <dbReference type="PROSITE-ProRule" id="PRU00176"/>
    </source>
</evidence>
<feature type="compositionally biased region" description="Basic and acidic residues" evidence="9">
    <location>
        <begin position="335"/>
        <end position="350"/>
    </location>
</feature>
<feature type="domain" description="RRM" evidence="10">
    <location>
        <begin position="909"/>
        <end position="986"/>
    </location>
</feature>
<feature type="compositionally biased region" description="Basic and acidic residues" evidence="9">
    <location>
        <begin position="234"/>
        <end position="252"/>
    </location>
</feature>
<feature type="compositionally biased region" description="Polar residues" evidence="9">
    <location>
        <begin position="720"/>
        <end position="731"/>
    </location>
</feature>
<dbReference type="EMBL" id="BRZM01000043">
    <property type="protein sequence ID" value="GLD60926.1"/>
    <property type="molecule type" value="Genomic_DNA"/>
</dbReference>
<evidence type="ECO:0000256" key="7">
    <source>
        <dbReference type="ARBA" id="ARBA00023242"/>
    </source>
</evidence>
<protein>
    <submittedName>
        <fullName evidence="11">Proteoglycan 4-like protein</fullName>
    </submittedName>
</protein>
<evidence type="ECO:0000256" key="5">
    <source>
        <dbReference type="ARBA" id="ARBA00023159"/>
    </source>
</evidence>
<dbReference type="SMART" id="SM00360">
    <property type="entry name" value="RRM"/>
    <property type="match status" value="1"/>
</dbReference>
<dbReference type="Pfam" id="PF00076">
    <property type="entry name" value="RRM_1"/>
    <property type="match status" value="1"/>
</dbReference>
<dbReference type="PROSITE" id="PS50102">
    <property type="entry name" value="RRM"/>
    <property type="match status" value="1"/>
</dbReference>
<evidence type="ECO:0000259" key="10">
    <source>
        <dbReference type="PROSITE" id="PS50102"/>
    </source>
</evidence>
<dbReference type="Proteomes" id="UP001279410">
    <property type="component" value="Unassembled WGS sequence"/>
</dbReference>
<feature type="compositionally biased region" description="Basic and acidic residues" evidence="9">
    <location>
        <begin position="848"/>
        <end position="859"/>
    </location>
</feature>
<evidence type="ECO:0000256" key="2">
    <source>
        <dbReference type="ARBA" id="ARBA00022553"/>
    </source>
</evidence>
<dbReference type="PANTHER" id="PTHR15528:SF5">
    <property type="entry name" value="PEROXISOME PROLIFERATOR-ACTIVATED RECEPTOR GAMMA COACTIVATOR-RELATED PROTEIN 1"/>
    <property type="match status" value="1"/>
</dbReference>
<dbReference type="Gene3D" id="3.30.70.330">
    <property type="match status" value="1"/>
</dbReference>
<proteinExistence type="predicted"/>
<feature type="compositionally biased region" description="Low complexity" evidence="9">
    <location>
        <begin position="351"/>
        <end position="360"/>
    </location>
</feature>
<evidence type="ECO:0000313" key="11">
    <source>
        <dbReference type="EMBL" id="GLD60926.1"/>
    </source>
</evidence>
<feature type="compositionally biased region" description="Polar residues" evidence="9">
    <location>
        <begin position="295"/>
        <end position="314"/>
    </location>
</feature>
<comment type="subcellular location">
    <subcellularLocation>
        <location evidence="1">Nucleus</location>
    </subcellularLocation>
</comment>
<keyword evidence="4" id="KW-0805">Transcription regulation</keyword>
<keyword evidence="7" id="KW-0539">Nucleus</keyword>
<dbReference type="GO" id="GO:0045944">
    <property type="term" value="P:positive regulation of transcription by RNA polymerase II"/>
    <property type="evidence" value="ECO:0007669"/>
    <property type="project" value="TreeGrafter"/>
</dbReference>
<evidence type="ECO:0000256" key="9">
    <source>
        <dbReference type="SAM" id="MobiDB-lite"/>
    </source>
</evidence>
<reference evidence="11" key="1">
    <citation type="submission" date="2022-08" db="EMBL/GenBank/DDBJ databases">
        <title>Genome sequencing of akame (Lates japonicus).</title>
        <authorList>
            <person name="Hashiguchi Y."/>
            <person name="Takahashi H."/>
        </authorList>
    </citation>
    <scope>NUCLEOTIDE SEQUENCE</scope>
    <source>
        <strain evidence="11">Kochi</strain>
    </source>
</reference>
<feature type="region of interest" description="Disordered" evidence="9">
    <location>
        <begin position="288"/>
        <end position="479"/>
    </location>
</feature>
<evidence type="ECO:0000256" key="1">
    <source>
        <dbReference type="ARBA" id="ARBA00004123"/>
    </source>
</evidence>
<evidence type="ECO:0000256" key="6">
    <source>
        <dbReference type="ARBA" id="ARBA00023163"/>
    </source>
</evidence>
<organism evidence="11 12">
    <name type="scientific">Lates japonicus</name>
    <name type="common">Japanese lates</name>
    <dbReference type="NCBI Taxonomy" id="270547"/>
    <lineage>
        <taxon>Eukaryota</taxon>
        <taxon>Metazoa</taxon>
        <taxon>Chordata</taxon>
        <taxon>Craniata</taxon>
        <taxon>Vertebrata</taxon>
        <taxon>Euteleostomi</taxon>
        <taxon>Actinopterygii</taxon>
        <taxon>Neopterygii</taxon>
        <taxon>Teleostei</taxon>
        <taxon>Neoteleostei</taxon>
        <taxon>Acanthomorphata</taxon>
        <taxon>Carangaria</taxon>
        <taxon>Carangaria incertae sedis</taxon>
        <taxon>Centropomidae</taxon>
        <taxon>Lates</taxon>
    </lineage>
</organism>
<feature type="region of interest" description="Disordered" evidence="9">
    <location>
        <begin position="800"/>
        <end position="874"/>
    </location>
</feature>
<keyword evidence="12" id="KW-1185">Reference proteome</keyword>
<evidence type="ECO:0000313" key="12">
    <source>
        <dbReference type="Proteomes" id="UP001279410"/>
    </source>
</evidence>
<dbReference type="AlphaFoldDB" id="A0AAD3MW01"/>
<dbReference type="PANTHER" id="PTHR15528">
    <property type="entry name" value="PEROXISOME PROLIFERATOR ACTIVATED RECEPTOR GAMMA COACTIVATOR 1 PGC-1 -RELATED"/>
    <property type="match status" value="1"/>
</dbReference>
<sequence>MWSSKMAARWRGKDGDLNADNSDFLAGNTHNELVLSGGVEMDAQSCTDHSILAIFEDSTVASESKVGAEEESETLLSALTEMLDSVEDDDVTLSPFDTLPDTKLLTHPECGDSSAALCDIPRPRPKTPNVTFTVKRDGEKEDENNPQSFTQQRQTLFHSRTKKAETEVEVFTSTSIVNLVKLMHSYCVKLHVDEGDKLMKNHTLFSQEEVWRYERPTEESDEEINVVSDDEEPMKETKGKEEGGEKRDDGKLLKSVLLNGNSPRAPASREKKRVSFGPVQVASFNESVEKGLSEKNLTSGHTSEAVSVPRNSTKALGKPAGSALELQTAPSSEMNSHKTDGPPPKGETKAKSLSLQQYRQLRQKRQPLVEKQGNYTTKWPSVSEPPKELPPILCLQGQRQNSCGPKTAHHYPDHTRISNHKPGYKNSSYHASLAPPEAKSSTHLPSGGSKRTRTESKTISPASPLPDVTANPNVNVPESMKSPVKKATLLSSDPPNPVLVPLPVSQTASLSTTHSSSESKAEFLAMDFNLQSTTHLQKIQNKPSAAVFLRQPSSSEPKPLVSLVNQDDTGLLQETKNQFTETAPDVSSRSTPLCPATTQSETAQECSELQPQKDSLSSTKDTELKPKTPSPDPARQFRCPSSSLHSAQPPSPTDTPILIKKEVLPEVSLSVSFPEEPTPLQVGFSATSNSGIEAPDLTSLLEQFEETQAKEERVCENEPSLISATPPSNLPTDGHMEPVGSEETSRLPLTPSVEPLALFSTSESPGIPKTLRNLPQLQTLERVDIPEPLGTEIILSTQQELPARRKNPPSKAIQIIDPRPLPSKRTHISTSEPPAAHTSPHMYSSVSSDHDYCGPEDHSLVSLSKKKKDPSQAFREQQWKDVYSSRESRRLRREHEMRIQKLKAIDERRVVYVGRIRRTMTHDELRERFSQFGEVECVSLHFRDRGDHYGFVTFYNMEDAFAAIDNGGKLRKPDELPFDICFGGRRQFCNSNYADLDANRDAELSPVKSRFEDLDFDSLLKQAQRGIKR</sequence>
<feature type="region of interest" description="Disordered" evidence="9">
    <location>
        <begin position="713"/>
        <end position="747"/>
    </location>
</feature>
<dbReference type="InterPro" id="IPR000504">
    <property type="entry name" value="RRM_dom"/>
</dbReference>
<dbReference type="InterPro" id="IPR035979">
    <property type="entry name" value="RBD_domain_sf"/>
</dbReference>
<keyword evidence="2" id="KW-0597">Phosphoprotein</keyword>
<feature type="region of interest" description="Disordered" evidence="9">
    <location>
        <begin position="579"/>
        <end position="656"/>
    </location>
</feature>